<sequence>MAEWNSAMVFGFLFSSILRILRCAASRHTKAAEAWAGTRFSSELDQVHGLYMQGSPRTYVVHPQFPPMTADFIPSSAPSGAIRGTAYQHVTRQSCRPLELPWHVFKSFPAEGSSSLFLTFSSRSCSPESCSKFALPVTLGRYLLAHH</sequence>
<keyword evidence="3" id="KW-1185">Reference proteome</keyword>
<gene>
    <name evidence="2" type="ORF">BCR34DRAFT_224687</name>
</gene>
<organism evidence="2 3">
    <name type="scientific">Clohesyomyces aquaticus</name>
    <dbReference type="NCBI Taxonomy" id="1231657"/>
    <lineage>
        <taxon>Eukaryota</taxon>
        <taxon>Fungi</taxon>
        <taxon>Dikarya</taxon>
        <taxon>Ascomycota</taxon>
        <taxon>Pezizomycotina</taxon>
        <taxon>Dothideomycetes</taxon>
        <taxon>Pleosporomycetidae</taxon>
        <taxon>Pleosporales</taxon>
        <taxon>Lindgomycetaceae</taxon>
        <taxon>Clohesyomyces</taxon>
    </lineage>
</organism>
<name>A0A1Y1ZWT4_9PLEO</name>
<dbReference type="AlphaFoldDB" id="A0A1Y1ZWT4"/>
<evidence type="ECO:0000313" key="3">
    <source>
        <dbReference type="Proteomes" id="UP000193144"/>
    </source>
</evidence>
<evidence type="ECO:0008006" key="4">
    <source>
        <dbReference type="Google" id="ProtNLM"/>
    </source>
</evidence>
<reference evidence="2 3" key="1">
    <citation type="submission" date="2016-07" db="EMBL/GenBank/DDBJ databases">
        <title>Pervasive Adenine N6-methylation of Active Genes in Fungi.</title>
        <authorList>
            <consortium name="DOE Joint Genome Institute"/>
            <person name="Mondo S.J."/>
            <person name="Dannebaum R.O."/>
            <person name="Kuo R.C."/>
            <person name="Labutti K."/>
            <person name="Haridas S."/>
            <person name="Kuo A."/>
            <person name="Salamov A."/>
            <person name="Ahrendt S.R."/>
            <person name="Lipzen A."/>
            <person name="Sullivan W."/>
            <person name="Andreopoulos W.B."/>
            <person name="Clum A."/>
            <person name="Lindquist E."/>
            <person name="Daum C."/>
            <person name="Ramamoorthy G.K."/>
            <person name="Gryganskyi A."/>
            <person name="Culley D."/>
            <person name="Magnuson J.K."/>
            <person name="James T.Y."/>
            <person name="O'Malley M.A."/>
            <person name="Stajich J.E."/>
            <person name="Spatafora J.W."/>
            <person name="Visel A."/>
            <person name="Grigoriev I.V."/>
        </authorList>
    </citation>
    <scope>NUCLEOTIDE SEQUENCE [LARGE SCALE GENOMIC DNA]</scope>
    <source>
        <strain evidence="2 3">CBS 115471</strain>
    </source>
</reference>
<dbReference type="Proteomes" id="UP000193144">
    <property type="component" value="Unassembled WGS sequence"/>
</dbReference>
<feature type="signal peptide" evidence="1">
    <location>
        <begin position="1"/>
        <end position="23"/>
    </location>
</feature>
<dbReference type="EMBL" id="MCFA01000031">
    <property type="protein sequence ID" value="ORY14678.1"/>
    <property type="molecule type" value="Genomic_DNA"/>
</dbReference>
<protein>
    <recommendedName>
        <fullName evidence="4">Secreted protein</fullName>
    </recommendedName>
</protein>
<comment type="caution">
    <text evidence="2">The sequence shown here is derived from an EMBL/GenBank/DDBJ whole genome shotgun (WGS) entry which is preliminary data.</text>
</comment>
<proteinExistence type="predicted"/>
<feature type="chain" id="PRO_5013005544" description="Secreted protein" evidence="1">
    <location>
        <begin position="24"/>
        <end position="147"/>
    </location>
</feature>
<evidence type="ECO:0000256" key="1">
    <source>
        <dbReference type="SAM" id="SignalP"/>
    </source>
</evidence>
<keyword evidence="1" id="KW-0732">Signal</keyword>
<accession>A0A1Y1ZWT4</accession>
<evidence type="ECO:0000313" key="2">
    <source>
        <dbReference type="EMBL" id="ORY14678.1"/>
    </source>
</evidence>